<protein>
    <submittedName>
        <fullName evidence="1">Uncharacterized protein</fullName>
    </submittedName>
</protein>
<dbReference type="KEGG" id="fmr:Fuma_04949"/>
<sequence length="84" mass="9069">MAGSRPNPLGVLLSSCQRMNGIKMPQQSRLQRRCIANNGKHIASCGTPPNKGYFYKTAMQRPGSQTTPEVGCRLLSAVEAAAHQ</sequence>
<keyword evidence="2" id="KW-1185">Reference proteome</keyword>
<name>A0A1P8WMJ5_9PLAN</name>
<dbReference type="Proteomes" id="UP000187735">
    <property type="component" value="Chromosome"/>
</dbReference>
<accession>A0A1P8WMJ5</accession>
<evidence type="ECO:0000313" key="2">
    <source>
        <dbReference type="Proteomes" id="UP000187735"/>
    </source>
</evidence>
<proteinExistence type="predicted"/>
<organism evidence="1 2">
    <name type="scientific">Fuerstiella marisgermanici</name>
    <dbReference type="NCBI Taxonomy" id="1891926"/>
    <lineage>
        <taxon>Bacteria</taxon>
        <taxon>Pseudomonadati</taxon>
        <taxon>Planctomycetota</taxon>
        <taxon>Planctomycetia</taxon>
        <taxon>Planctomycetales</taxon>
        <taxon>Planctomycetaceae</taxon>
        <taxon>Fuerstiella</taxon>
    </lineage>
</organism>
<dbReference type="AlphaFoldDB" id="A0A1P8WMJ5"/>
<evidence type="ECO:0000313" key="1">
    <source>
        <dbReference type="EMBL" id="APZ95293.1"/>
    </source>
</evidence>
<reference evidence="1 2" key="1">
    <citation type="journal article" date="2016" name="Front. Microbiol.">
        <title>Fuerstia marisgermanicae gen. nov., sp. nov., an Unusual Member of the Phylum Planctomycetes from the German Wadden Sea.</title>
        <authorList>
            <person name="Kohn T."/>
            <person name="Heuer A."/>
            <person name="Jogler M."/>
            <person name="Vollmers J."/>
            <person name="Boedeker C."/>
            <person name="Bunk B."/>
            <person name="Rast P."/>
            <person name="Borchert D."/>
            <person name="Glockner I."/>
            <person name="Freese H.M."/>
            <person name="Klenk H.P."/>
            <person name="Overmann J."/>
            <person name="Kaster A.K."/>
            <person name="Rohde M."/>
            <person name="Wiegand S."/>
            <person name="Jogler C."/>
        </authorList>
    </citation>
    <scope>NUCLEOTIDE SEQUENCE [LARGE SCALE GENOMIC DNA]</scope>
    <source>
        <strain evidence="1 2">NH11</strain>
    </source>
</reference>
<gene>
    <name evidence="1" type="ORF">Fuma_04949</name>
</gene>
<dbReference type="PROSITE" id="PS51257">
    <property type="entry name" value="PROKAR_LIPOPROTEIN"/>
    <property type="match status" value="1"/>
</dbReference>
<dbReference type="EMBL" id="CP017641">
    <property type="protein sequence ID" value="APZ95293.1"/>
    <property type="molecule type" value="Genomic_DNA"/>
</dbReference>
<dbReference type="STRING" id="1891926.Fuma_04949"/>